<dbReference type="AlphaFoldDB" id="A0A2N5H721"/>
<feature type="transmembrane region" description="Helical" evidence="2">
    <location>
        <begin position="18"/>
        <end position="37"/>
    </location>
</feature>
<organism evidence="3 4">
    <name type="scientific">Neobacillus cucumis</name>
    <dbReference type="NCBI Taxonomy" id="1740721"/>
    <lineage>
        <taxon>Bacteria</taxon>
        <taxon>Bacillati</taxon>
        <taxon>Bacillota</taxon>
        <taxon>Bacilli</taxon>
        <taxon>Bacillales</taxon>
        <taxon>Bacillaceae</taxon>
        <taxon>Neobacillus</taxon>
    </lineage>
</organism>
<accession>A0A2N5H721</accession>
<name>A0A2N5H721_9BACI</name>
<gene>
    <name evidence="3" type="ORF">CVD27_26455</name>
</gene>
<keyword evidence="2" id="KW-1133">Transmembrane helix</keyword>
<reference evidence="3 4" key="1">
    <citation type="submission" date="2017-11" db="EMBL/GenBank/DDBJ databases">
        <title>Comparitive Functional Genomics of Dry Heat Resistant strains isolated from the Viking Spacecraft.</title>
        <authorList>
            <person name="Seuylemezian A."/>
            <person name="Cooper K."/>
            <person name="Vaishampayan P."/>
        </authorList>
    </citation>
    <scope>NUCLEOTIDE SEQUENCE [LARGE SCALE GENOMIC DNA]</scope>
    <source>
        <strain evidence="3 4">V32-6</strain>
    </source>
</reference>
<evidence type="ECO:0000256" key="1">
    <source>
        <dbReference type="SAM" id="MobiDB-lite"/>
    </source>
</evidence>
<feature type="compositionally biased region" description="Low complexity" evidence="1">
    <location>
        <begin position="225"/>
        <end position="234"/>
    </location>
</feature>
<dbReference type="RefSeq" id="WP_101652052.1">
    <property type="nucleotide sequence ID" value="NZ_PGVE01000102.1"/>
</dbReference>
<feature type="region of interest" description="Disordered" evidence="1">
    <location>
        <begin position="156"/>
        <end position="234"/>
    </location>
</feature>
<sequence>MLIEINLLPQKEPKKFNIIYLSAIAAVLILIGGVYFWQIKTVKSDVNALDQQIEITKKIADKEEQSAETNEASTSASLLKAAVDWASDYPLQTIPVMKHLNSLLPDRGFIQSFAYTEAGTVSISVQFDSTREAAYFLESLKESEWIEDASLSSITATETKETSNTTSQTTGQNAAAAASGQTAAGTTNTASTAQSTTSTVTNSQSTTTAGQSNQSNTAGTTVIQSNSNSTNTGVASTASTAAAATTMPDKNILPRYLGQFEITFNKDVIKKATGKSKKDEKGGTAS</sequence>
<proteinExistence type="predicted"/>
<evidence type="ECO:0000313" key="3">
    <source>
        <dbReference type="EMBL" id="PLS01306.1"/>
    </source>
</evidence>
<evidence type="ECO:0000313" key="4">
    <source>
        <dbReference type="Proteomes" id="UP000234950"/>
    </source>
</evidence>
<dbReference type="InterPro" id="IPR007813">
    <property type="entry name" value="PilN"/>
</dbReference>
<keyword evidence="2" id="KW-0472">Membrane</keyword>
<dbReference type="EMBL" id="PGVE01000102">
    <property type="protein sequence ID" value="PLS01306.1"/>
    <property type="molecule type" value="Genomic_DNA"/>
</dbReference>
<dbReference type="Pfam" id="PF05137">
    <property type="entry name" value="PilN"/>
    <property type="match status" value="1"/>
</dbReference>
<feature type="compositionally biased region" description="Polar residues" evidence="1">
    <location>
        <begin position="211"/>
        <end position="224"/>
    </location>
</feature>
<evidence type="ECO:0008006" key="5">
    <source>
        <dbReference type="Google" id="ProtNLM"/>
    </source>
</evidence>
<dbReference type="Proteomes" id="UP000234950">
    <property type="component" value="Unassembled WGS sequence"/>
</dbReference>
<keyword evidence="4" id="KW-1185">Reference proteome</keyword>
<evidence type="ECO:0000256" key="2">
    <source>
        <dbReference type="SAM" id="Phobius"/>
    </source>
</evidence>
<comment type="caution">
    <text evidence="3">The sequence shown here is derived from an EMBL/GenBank/DDBJ whole genome shotgun (WGS) entry which is preliminary data.</text>
</comment>
<protein>
    <recommendedName>
        <fullName evidence="5">Fimbrial assembly protein</fullName>
    </recommendedName>
</protein>
<keyword evidence="2" id="KW-0812">Transmembrane</keyword>
<feature type="compositionally biased region" description="Low complexity" evidence="1">
    <location>
        <begin position="162"/>
        <end position="210"/>
    </location>
</feature>